<dbReference type="Gene3D" id="2.80.10.50">
    <property type="match status" value="5"/>
</dbReference>
<keyword evidence="3" id="KW-1185">Reference proteome</keyword>
<dbReference type="SUPFAM" id="SSF50370">
    <property type="entry name" value="Ricin B-like lectins"/>
    <property type="match status" value="2"/>
</dbReference>
<feature type="domain" description="Ricin B lectin" evidence="1">
    <location>
        <begin position="477"/>
        <end position="604"/>
    </location>
</feature>
<dbReference type="SMART" id="SM00458">
    <property type="entry name" value="RICIN"/>
    <property type="match status" value="2"/>
</dbReference>
<dbReference type="InterPro" id="IPR024079">
    <property type="entry name" value="MetalloPept_cat_dom_sf"/>
</dbReference>
<evidence type="ECO:0000313" key="2">
    <source>
        <dbReference type="EMBL" id="MEL4892490.1"/>
    </source>
</evidence>
<dbReference type="Pfam" id="PF13583">
    <property type="entry name" value="Reprolysin_4"/>
    <property type="match status" value="1"/>
</dbReference>
<dbReference type="RefSeq" id="WP_342073878.1">
    <property type="nucleotide sequence ID" value="NZ_JAQJCQ010000011.1"/>
</dbReference>
<dbReference type="PROSITE" id="PS50231">
    <property type="entry name" value="RICIN_B_LECTIN"/>
    <property type="match status" value="3"/>
</dbReference>
<dbReference type="Gene3D" id="3.40.390.10">
    <property type="entry name" value="Collagenase (Catalytic Domain)"/>
    <property type="match status" value="1"/>
</dbReference>
<gene>
    <name evidence="2" type="ORF">PIQ37_13750</name>
</gene>
<dbReference type="CDD" id="cd00161">
    <property type="entry name" value="beta-trefoil_Ricin-like"/>
    <property type="match status" value="1"/>
</dbReference>
<dbReference type="InterPro" id="IPR035992">
    <property type="entry name" value="Ricin_B-like_lectins"/>
</dbReference>
<protein>
    <submittedName>
        <fullName evidence="2">Ricin-type beta-trefoil lectin domain protein</fullName>
    </submittedName>
</protein>
<dbReference type="InterPro" id="IPR000772">
    <property type="entry name" value="Ricin_B_lectin"/>
</dbReference>
<dbReference type="Pfam" id="PF00652">
    <property type="entry name" value="Ricin_B_lectin"/>
    <property type="match status" value="2"/>
</dbReference>
<dbReference type="Proteomes" id="UP001486626">
    <property type="component" value="Unassembled WGS sequence"/>
</dbReference>
<organism evidence="2 3">
    <name type="scientific">Xanthomonas protegens</name>
    <dbReference type="NCBI Taxonomy" id="3380705"/>
    <lineage>
        <taxon>Bacteria</taxon>
        <taxon>Pseudomonadati</taxon>
        <taxon>Pseudomonadota</taxon>
        <taxon>Gammaproteobacteria</taxon>
        <taxon>Lysobacterales</taxon>
        <taxon>Lysobacteraceae</taxon>
        <taxon>Xanthomonas</taxon>
    </lineage>
</organism>
<name>A0ABU9LF58_9XANT</name>
<comment type="caution">
    <text evidence="2">The sequence shown here is derived from an EMBL/GenBank/DDBJ whole genome shotgun (WGS) entry which is preliminary data.</text>
</comment>
<evidence type="ECO:0000259" key="1">
    <source>
        <dbReference type="SMART" id="SM00458"/>
    </source>
</evidence>
<sequence>MAEINTGESTMRIAKAMGWSVAALLCTGLSACGGAIDHKYSATSAGKHASTAATTAPPMAAAQRASLFDAQDSGALIQYTSHTPTGHDGAFALYPITVSEAHAVKASVDGTMTIPTPDGKNLQITYQSRRDAKRGIWTWIGRVDGQPVGNETVISFGKDAVFGSLGTIDGMTYQLTTIEGKPYIMAAASADLHSAGSHADGRRLADSVIQLRAGDTAQGYIAGYSSLAQVNAQAGSTSTNTIDVLLGYTPGYRDYRGGITAIDTVLTNMVETANQSFANANINVRYRLVGTVQVSYPDNTLNDNTLDELTGVSQATAAALVPLHDARDRLGADMVGLVRRFNNSQQSCGVAWQSGGTDSRWGYAVISDGVDGGYYCTRGTLAHEFGHLLGSGHQHETGQEPGFNFGHRSDTGSFHTTMAYAVNGQSEILVYSSPAISTCNGQPCGVPDQADNARAFLTTVPNVVQYRQTVVPLDDSSSPGQIMGPSGKCLDVRDGATANTSAIQVWSCNGLRQQKWGLQGGTRSLRSYGTDKVLDITGVSQSNGAPIQLYQSLNTSNQGWYFTNASLIATGGKVLDVVSARSDNGAPLQLWDNLSGTNQRWSFNPTSGEIRVSTGRCLDVPGFSTTPGTPVQIWDCNGTKNQAWQLGKNGAIVGYGGNCLEAANAAQNGTGIRMAACTGMPAQAWRIRGQIRSELHGKCLDDSAGGTRNGAGVQMWECLGNVNQLWEVQSN</sequence>
<reference evidence="2 3" key="1">
    <citation type="journal article" date="2024" name="FEMS Microbiol. Lett.">
        <title>Xanthomonas protegens sp. nov., a novel rice seed-associated bacterium, provides in vivo protection against X. oryzae pv. oryzae, the bacterial leaf blight pathogen.</title>
        <authorList>
            <person name="Rana R."/>
            <person name="Sharma A."/>
            <person name="Madhavan V.N."/>
            <person name="Korpole S."/>
            <person name="Sonti R.V."/>
            <person name="Patel H.K."/>
            <person name="Patil P.B."/>
        </authorList>
    </citation>
    <scope>NUCLEOTIDE SEQUENCE [LARGE SCALE GENOMIC DNA]</scope>
    <source>
        <strain evidence="2 3">PPL118</strain>
    </source>
</reference>
<feature type="domain" description="Ricin B lectin" evidence="1">
    <location>
        <begin position="606"/>
        <end position="729"/>
    </location>
</feature>
<dbReference type="SUPFAM" id="SSF55486">
    <property type="entry name" value="Metalloproteases ('zincins'), catalytic domain"/>
    <property type="match status" value="1"/>
</dbReference>
<accession>A0ABU9LF58</accession>
<dbReference type="EMBL" id="JAQJCQ010000011">
    <property type="protein sequence ID" value="MEL4892490.1"/>
    <property type="molecule type" value="Genomic_DNA"/>
</dbReference>
<proteinExistence type="predicted"/>
<evidence type="ECO:0000313" key="3">
    <source>
        <dbReference type="Proteomes" id="UP001486626"/>
    </source>
</evidence>